<proteinExistence type="predicted"/>
<keyword evidence="1" id="KW-0812">Transmembrane</keyword>
<reference evidence="2 3" key="1">
    <citation type="submission" date="2020-03" db="EMBL/GenBank/DDBJ databases">
        <title>Dissostichus mawsoni Genome sequencing and assembly.</title>
        <authorList>
            <person name="Park H."/>
        </authorList>
    </citation>
    <scope>NUCLEOTIDE SEQUENCE [LARGE SCALE GENOMIC DNA]</scope>
    <source>
        <strain evidence="2">DM0001</strain>
        <tissue evidence="2">Muscle</tissue>
    </source>
</reference>
<dbReference type="EMBL" id="JAAKFY010000024">
    <property type="protein sequence ID" value="KAF3836179.1"/>
    <property type="molecule type" value="Genomic_DNA"/>
</dbReference>
<comment type="caution">
    <text evidence="2">The sequence shown here is derived from an EMBL/GenBank/DDBJ whole genome shotgun (WGS) entry which is preliminary data.</text>
</comment>
<feature type="transmembrane region" description="Helical" evidence="1">
    <location>
        <begin position="544"/>
        <end position="577"/>
    </location>
</feature>
<evidence type="ECO:0000256" key="1">
    <source>
        <dbReference type="SAM" id="Phobius"/>
    </source>
</evidence>
<evidence type="ECO:0000313" key="2">
    <source>
        <dbReference type="EMBL" id="KAF3836179.1"/>
    </source>
</evidence>
<dbReference type="AlphaFoldDB" id="A0A7J5XHV7"/>
<keyword evidence="3" id="KW-1185">Reference proteome</keyword>
<name>A0A7J5XHV7_DISMA</name>
<gene>
    <name evidence="2" type="ORF">F7725_028737</name>
</gene>
<feature type="transmembrane region" description="Helical" evidence="1">
    <location>
        <begin position="512"/>
        <end position="537"/>
    </location>
</feature>
<dbReference type="Proteomes" id="UP000518266">
    <property type="component" value="Unassembled WGS sequence"/>
</dbReference>
<organism evidence="2 3">
    <name type="scientific">Dissostichus mawsoni</name>
    <name type="common">Antarctic cod</name>
    <dbReference type="NCBI Taxonomy" id="36200"/>
    <lineage>
        <taxon>Eukaryota</taxon>
        <taxon>Metazoa</taxon>
        <taxon>Chordata</taxon>
        <taxon>Craniata</taxon>
        <taxon>Vertebrata</taxon>
        <taxon>Euteleostomi</taxon>
        <taxon>Actinopterygii</taxon>
        <taxon>Neopterygii</taxon>
        <taxon>Teleostei</taxon>
        <taxon>Neoteleostei</taxon>
        <taxon>Acanthomorphata</taxon>
        <taxon>Eupercaria</taxon>
        <taxon>Perciformes</taxon>
        <taxon>Notothenioidei</taxon>
        <taxon>Nototheniidae</taxon>
        <taxon>Dissostichus</taxon>
    </lineage>
</organism>
<keyword evidence="1" id="KW-1133">Transmembrane helix</keyword>
<feature type="transmembrane region" description="Helical" evidence="1">
    <location>
        <begin position="661"/>
        <end position="680"/>
    </location>
</feature>
<sequence length="808" mass="85216">MTYLSVFQDGGLKGKDPYRSCCWTSPRIIMEGSGGGSGVENGRNRAGWGLLSWGGRLGDDFGGVVRARASILAEVELENTQSAAERAWRPSLSQGGPSFRPFSRAAGLPSCPGSGPGAAVPLMGVPFPSAGSWAPSAYRGMAQVVHGAHFGLFPEAHLVGLDLYNATACSTETFSPGLYLMLSLEPHFDVTLLRSTFLLRICTCQIGRLCSERQMAPGETSPPGQNTHVIMKAAVGGPTFPPPGWCFMLSVEPILERTLRMSGAGAVPGRAAVLDVEVVVVVEEVVREVRGTKGFFSGAVPAVEEEGGAGLAAVGRVRDAARVEVVLRVVEVVLGLVASASEGSAAVPADVFIVPGFFSSPGLLSVLEAKKTDGFLAAVVGTVRVDAVVRTDEAVLLAAVVAVPFLVAVVEPVEEAVLGFGTRGRLSVVDAGRLVEVVEGRFAPTAAVVGALAVVVFLSKMEVLVEEDEGRLGVAVSGPPVADTRTVSVCQCVGGAPTLGFLSARSLLSGALLPFVAGFAFLALSPTSVFAVLSFLSSFFSRTFLLACILSCFSSLSLFFVGVSTLSSFSVFLALSASSFLVSSTSGDVFVSTSASFSSWSGVCSCSGVFSIFSICCSLPSFISVFSFFSVFLFSVFSSILDFSFLSTSSVTSTFLSTASVTFTFSTFSVVSSLAVFANLSGDSSTLFILSSFSFCCMGSTFSVSVFIFSSSFSASVTFTLSVSFSALTFSSPLFCPLSPSPFCLFLLLFLCLRLFFLLHLFLCWSINEFHLHAFTLIFIQRIEQVHLLYIVLHLLSNLCLLHLVRFY</sequence>
<feature type="transmembrane region" description="Helical" evidence="1">
    <location>
        <begin position="597"/>
        <end position="615"/>
    </location>
</feature>
<evidence type="ECO:0000313" key="3">
    <source>
        <dbReference type="Proteomes" id="UP000518266"/>
    </source>
</evidence>
<feature type="transmembrane region" description="Helical" evidence="1">
    <location>
        <begin position="788"/>
        <end position="805"/>
    </location>
</feature>
<accession>A0A7J5XHV7</accession>
<feature type="transmembrane region" description="Helical" evidence="1">
    <location>
        <begin position="743"/>
        <end position="768"/>
    </location>
</feature>
<feature type="transmembrane region" description="Helical" evidence="1">
    <location>
        <begin position="687"/>
        <end position="709"/>
    </location>
</feature>
<protein>
    <submittedName>
        <fullName evidence="2">Uncharacterized protein</fullName>
    </submittedName>
</protein>
<keyword evidence="1" id="KW-0472">Membrane</keyword>
<feature type="transmembrane region" description="Helical" evidence="1">
    <location>
        <begin position="622"/>
        <end position="641"/>
    </location>
</feature>